<evidence type="ECO:0000313" key="1">
    <source>
        <dbReference type="EMBL" id="CBH16574.1"/>
    </source>
</evidence>
<name>D0A016_TRYB9</name>
<dbReference type="RefSeq" id="XP_011778838.1">
    <property type="nucleotide sequence ID" value="XM_011780536.1"/>
</dbReference>
<dbReference type="GeneID" id="23864906"/>
<reference evidence="2" key="1">
    <citation type="journal article" date="2010" name="PLoS Negl. Trop. Dis.">
        <title>The genome sequence of Trypanosoma brucei gambiense, causative agent of chronic human african trypanosomiasis.</title>
        <authorList>
            <person name="Jackson A.P."/>
            <person name="Sanders M."/>
            <person name="Berry A."/>
            <person name="McQuillan J."/>
            <person name="Aslett M.A."/>
            <person name="Quail M.A."/>
            <person name="Chukualim B."/>
            <person name="Capewell P."/>
            <person name="MacLeod A."/>
            <person name="Melville S.E."/>
            <person name="Gibson W."/>
            <person name="Barry J.D."/>
            <person name="Berriman M."/>
            <person name="Hertz-Fowler C."/>
        </authorList>
    </citation>
    <scope>NUCLEOTIDE SEQUENCE [LARGE SCALE GENOMIC DNA]</scope>
    <source>
        <strain evidence="2">MHOM/CI/86/DAL972</strain>
    </source>
</reference>
<accession>D0A016</accession>
<dbReference type="EMBL" id="FN554973">
    <property type="protein sequence ID" value="CBH16574.1"/>
    <property type="molecule type" value="Genomic_DNA"/>
</dbReference>
<proteinExistence type="predicted"/>
<dbReference type="AlphaFoldDB" id="D0A016"/>
<evidence type="ECO:0000313" key="2">
    <source>
        <dbReference type="Proteomes" id="UP000002316"/>
    </source>
</evidence>
<organism evidence="1 2">
    <name type="scientific">Trypanosoma brucei gambiense (strain MHOM/CI/86/DAL972)</name>
    <dbReference type="NCBI Taxonomy" id="679716"/>
    <lineage>
        <taxon>Eukaryota</taxon>
        <taxon>Discoba</taxon>
        <taxon>Euglenozoa</taxon>
        <taxon>Kinetoplastea</taxon>
        <taxon>Metakinetoplastina</taxon>
        <taxon>Trypanosomatida</taxon>
        <taxon>Trypanosomatidae</taxon>
        <taxon>Trypanosoma</taxon>
    </lineage>
</organism>
<dbReference type="KEGG" id="tbg:TbgDal_X16770"/>
<gene>
    <name evidence="1" type="ORF">TbgDal_X16770</name>
</gene>
<sequence length="100" mass="11343">MNCMFRGNEEVYHLHLGVKGLEDIKKQFPKLLCVGWTLPPGTLCVPRTLPWLRIVFVHCNALVSLFAWVASELSARYDITVYGNFPLLFMNTCSGEGVLR</sequence>
<protein>
    <submittedName>
        <fullName evidence="1">Uncharacterized protein</fullName>
    </submittedName>
</protein>
<dbReference type="Proteomes" id="UP000002316">
    <property type="component" value="Chromosome 10"/>
</dbReference>